<feature type="region of interest" description="Disordered" evidence="5">
    <location>
        <begin position="279"/>
        <end position="300"/>
    </location>
</feature>
<proteinExistence type="inferred from homology"/>
<dbReference type="OrthoDB" id="10262814at2759"/>
<dbReference type="GO" id="GO:0005770">
    <property type="term" value="C:late endosome"/>
    <property type="evidence" value="ECO:0007669"/>
    <property type="project" value="TreeGrafter"/>
</dbReference>
<evidence type="ECO:0000313" key="8">
    <source>
        <dbReference type="Proteomes" id="UP000636800"/>
    </source>
</evidence>
<dbReference type="Pfam" id="PF23410">
    <property type="entry name" value="Beta-prop_VPS8"/>
    <property type="match status" value="1"/>
</dbReference>
<evidence type="ECO:0000259" key="6">
    <source>
        <dbReference type="Pfam" id="PF12816"/>
    </source>
</evidence>
<dbReference type="AlphaFoldDB" id="A0A835USW9"/>
<evidence type="ECO:0000256" key="3">
    <source>
        <dbReference type="ARBA" id="ARBA00022737"/>
    </source>
</evidence>
<dbReference type="InterPro" id="IPR001680">
    <property type="entry name" value="WD40_rpt"/>
</dbReference>
<dbReference type="InterPro" id="IPR025941">
    <property type="entry name" value="Vps8_central_dom"/>
</dbReference>
<dbReference type="SUPFAM" id="SSF50978">
    <property type="entry name" value="WD40 repeat-like"/>
    <property type="match status" value="1"/>
</dbReference>
<dbReference type="PROSITE" id="PS00678">
    <property type="entry name" value="WD_REPEATS_1"/>
    <property type="match status" value="1"/>
</dbReference>
<feature type="domain" description="Vacuolar protein sorting-associated protein 8 central" evidence="6">
    <location>
        <begin position="994"/>
        <end position="1029"/>
    </location>
</feature>
<dbReference type="PROSITE" id="PS50082">
    <property type="entry name" value="WD_REPEATS_2"/>
    <property type="match status" value="1"/>
</dbReference>
<keyword evidence="3" id="KW-0677">Repeat</keyword>
<comment type="caution">
    <text evidence="7">The sequence shown here is derived from an EMBL/GenBank/DDBJ whole genome shotgun (WGS) entry which is preliminary data.</text>
</comment>
<dbReference type="GO" id="GO:0006623">
    <property type="term" value="P:protein targeting to vacuole"/>
    <property type="evidence" value="ECO:0007669"/>
    <property type="project" value="InterPro"/>
</dbReference>
<accession>A0A835USW9</accession>
<dbReference type="InterPro" id="IPR019775">
    <property type="entry name" value="WD40_repeat_CS"/>
</dbReference>
<evidence type="ECO:0000256" key="5">
    <source>
        <dbReference type="SAM" id="MobiDB-lite"/>
    </source>
</evidence>
<dbReference type="PANTHER" id="PTHR12616">
    <property type="entry name" value="VACUOLAR PROTEIN SORTING VPS41"/>
    <property type="match status" value="1"/>
</dbReference>
<dbReference type="GO" id="GO:0030897">
    <property type="term" value="C:HOPS complex"/>
    <property type="evidence" value="ECO:0007669"/>
    <property type="project" value="TreeGrafter"/>
</dbReference>
<feature type="region of interest" description="Disordered" evidence="5">
    <location>
        <begin position="224"/>
        <end position="248"/>
    </location>
</feature>
<dbReference type="InterPro" id="IPR015943">
    <property type="entry name" value="WD40/YVTN_repeat-like_dom_sf"/>
</dbReference>
<dbReference type="PANTHER" id="PTHR12616:SF8">
    <property type="entry name" value="VACUOLAR PROTEIN SORTING-ASSOCIATED PROTEIN 8 HOMOLOG"/>
    <property type="match status" value="1"/>
</dbReference>
<dbReference type="EMBL" id="JADCNL010000007">
    <property type="protein sequence ID" value="KAG0472777.1"/>
    <property type="molecule type" value="Genomic_DNA"/>
</dbReference>
<feature type="repeat" description="WD" evidence="4">
    <location>
        <begin position="508"/>
        <end position="542"/>
    </location>
</feature>
<reference evidence="7 8" key="1">
    <citation type="journal article" date="2020" name="Nat. Food">
        <title>A phased Vanilla planifolia genome enables genetic improvement of flavour and production.</title>
        <authorList>
            <person name="Hasing T."/>
            <person name="Tang H."/>
            <person name="Brym M."/>
            <person name="Khazi F."/>
            <person name="Huang T."/>
            <person name="Chambers A.H."/>
        </authorList>
    </citation>
    <scope>NUCLEOTIDE SEQUENCE [LARGE SCALE GENOMIC DNA]</scope>
    <source>
        <tissue evidence="7">Leaf</tissue>
    </source>
</reference>
<dbReference type="InterPro" id="IPR036322">
    <property type="entry name" value="WD40_repeat_dom_sf"/>
</dbReference>
<sequence length="1029" mass="112339">MELDLDSFLRSRGSDLASLSSDDDYADANYRRTIDEILNESGSDSESQSIPLALRKLDGWEAMEESSGGADSNCPEAIAETLTKESSRVFNKRGNSGTIFSSANLSSQRLGNFPNELKTSNSRPLPSLFGGIRPNPKPGAALAAAVAASRSIPTPHAAAIKSKRAIAVSIPKELLSLEAAEDVHVEATAVSSIFDGHHVVSSASSSGRLGNRVNDQRFDFAEIEVPSGSSSSSRIGASDLEGHDSGVTDQSISIVQEEMPEKMEADLSWSAEEAESSRQLVSKRSLKDLPSPVSPSSDIDENATRMIENLSVVKETNTNAENVFGTYETGLKTIETEFGISYDKNFGDGRGSCIGEELNTFGEVDDLVEKGDNGMVSKKVEKISHTYMKPLDRAEELEKRKASFGLHWEEGAAAQPMKLEGIHRGPPVVGFLQIDLDNMITRAISSQTFKQDHGLPAVLAVHINFVAIGTSKGSILIFPSKYYPQHVDNMDGKMLIFGSTVEKIQVSVTSICFNQQSDLLLAGYSDGHLTVWDVQRGTSAKNITGEHNAPVTHTLFVGQDSQISRQFKVVTGDSKGLVLLHTSSVLPLLNHFSIKTQCLLDGHKTGTVLCACPVILDYSLDVCSTSTQVYPSLNASGLGSKVGGVVGGVVGGDAGWKLFNGNPSVEEGVVIFATNQNALVVRLSPSVEVYEKLSRPDGVREGSMPYAAWKCIDAPDKAAWLAIAWDRKIQISKLVKSELKNYKEWILDNEAIGVAWLDDQMLVVLTTSGQLCLFTRDGEEINQTSIVTDCPSIDDFIIYNTQYMNSPGNPEKSYHNSVAVRGSTIYILGPMHLIISRLLPWKERIQLLQKAGDWMGALDMAMKLYDGHTHGVIDLPRTVDAIRDVIMPYLVELILFYVDEVFSYISIASCNQIDKLVLIEDPNITSSSVSLEVEEQYSRVGGVAVEFCVHLKRTDVLFDEIFSKFVAVQHGGTFLEILEPYILRDMLGCIPPEVVRLCREHGLYGALIYLFTRGLDDFKAPLEELLQAI</sequence>
<keyword evidence="2 4" id="KW-0853">WD repeat</keyword>
<evidence type="ECO:0000256" key="4">
    <source>
        <dbReference type="PROSITE-ProRule" id="PRU00221"/>
    </source>
</evidence>
<dbReference type="Pfam" id="PF12816">
    <property type="entry name" value="TPR_Vps8"/>
    <property type="match status" value="1"/>
</dbReference>
<dbReference type="InterPro" id="IPR045111">
    <property type="entry name" value="Vps41/Vps8"/>
</dbReference>
<evidence type="ECO:0000256" key="1">
    <source>
        <dbReference type="ARBA" id="ARBA00009422"/>
    </source>
</evidence>
<dbReference type="Proteomes" id="UP000636800">
    <property type="component" value="Chromosome 7"/>
</dbReference>
<dbReference type="GO" id="GO:0034058">
    <property type="term" value="P:endosomal vesicle fusion"/>
    <property type="evidence" value="ECO:0007669"/>
    <property type="project" value="TreeGrafter"/>
</dbReference>
<evidence type="ECO:0000313" key="7">
    <source>
        <dbReference type="EMBL" id="KAG0472777.1"/>
    </source>
</evidence>
<comment type="similarity">
    <text evidence="1">Belongs to the VPS8 family.</text>
</comment>
<name>A0A835USW9_VANPL</name>
<dbReference type="Gene3D" id="2.130.10.10">
    <property type="entry name" value="YVTN repeat-like/Quinoprotein amine dehydrogenase"/>
    <property type="match status" value="1"/>
</dbReference>
<keyword evidence="8" id="KW-1185">Reference proteome</keyword>
<organism evidence="7 8">
    <name type="scientific">Vanilla planifolia</name>
    <name type="common">Vanilla</name>
    <dbReference type="NCBI Taxonomy" id="51239"/>
    <lineage>
        <taxon>Eukaryota</taxon>
        <taxon>Viridiplantae</taxon>
        <taxon>Streptophyta</taxon>
        <taxon>Embryophyta</taxon>
        <taxon>Tracheophyta</taxon>
        <taxon>Spermatophyta</taxon>
        <taxon>Magnoliopsida</taxon>
        <taxon>Liliopsida</taxon>
        <taxon>Asparagales</taxon>
        <taxon>Orchidaceae</taxon>
        <taxon>Vanilloideae</taxon>
        <taxon>Vanilleae</taxon>
        <taxon>Vanilla</taxon>
    </lineage>
</organism>
<evidence type="ECO:0000256" key="2">
    <source>
        <dbReference type="ARBA" id="ARBA00022574"/>
    </source>
</evidence>
<gene>
    <name evidence="7" type="ORF">HPP92_014634</name>
</gene>
<protein>
    <recommendedName>
        <fullName evidence="6">Vacuolar protein sorting-associated protein 8 central domain-containing protein</fullName>
    </recommendedName>
</protein>